<dbReference type="Gene3D" id="1.10.260.40">
    <property type="entry name" value="lambda repressor-like DNA-binding domains"/>
    <property type="match status" value="1"/>
</dbReference>
<evidence type="ECO:0000259" key="1">
    <source>
        <dbReference type="PROSITE" id="PS50943"/>
    </source>
</evidence>
<dbReference type="InterPro" id="IPR010982">
    <property type="entry name" value="Lambda_DNA-bd_dom_sf"/>
</dbReference>
<dbReference type="SUPFAM" id="SSF47413">
    <property type="entry name" value="lambda repressor-like DNA-binding domains"/>
    <property type="match status" value="1"/>
</dbReference>
<proteinExistence type="predicted"/>
<evidence type="ECO:0000313" key="4">
    <source>
        <dbReference type="Proteomes" id="UP001204562"/>
    </source>
</evidence>
<sequence>MQQYDYSKLLGRMRECGYTQEKLAKCLGISECSLNLSLNNKRNFRQDEMLKVGELLGVPASKLQCYFFAHKL</sequence>
<name>A0AAW5JPL5_9FIRM</name>
<dbReference type="InterPro" id="IPR001387">
    <property type="entry name" value="Cro/C1-type_HTH"/>
</dbReference>
<gene>
    <name evidence="2" type="ORF">NE579_00945</name>
    <name evidence="3" type="ORF">NE579_01220</name>
</gene>
<dbReference type="PROSITE" id="PS50943">
    <property type="entry name" value="HTH_CROC1"/>
    <property type="match status" value="1"/>
</dbReference>
<dbReference type="Proteomes" id="UP001204562">
    <property type="component" value="Unassembled WGS sequence"/>
</dbReference>
<dbReference type="InterPro" id="IPR008003">
    <property type="entry name" value="DUF739"/>
</dbReference>
<feature type="domain" description="HTH cro/C1-type" evidence="1">
    <location>
        <begin position="15"/>
        <end position="63"/>
    </location>
</feature>
<protein>
    <submittedName>
        <fullName evidence="3">DUF739 family protein</fullName>
    </submittedName>
</protein>
<dbReference type="AlphaFoldDB" id="A0AAW5JPL5"/>
<comment type="caution">
    <text evidence="3">The sequence shown here is derived from an EMBL/GenBank/DDBJ whole genome shotgun (WGS) entry which is preliminary data.</text>
</comment>
<dbReference type="GO" id="GO:0003677">
    <property type="term" value="F:DNA binding"/>
    <property type="evidence" value="ECO:0007669"/>
    <property type="project" value="InterPro"/>
</dbReference>
<reference evidence="3" key="1">
    <citation type="submission" date="2022-06" db="EMBL/GenBank/DDBJ databases">
        <title>Isolation of gut microbiota from human fecal samples.</title>
        <authorList>
            <person name="Pamer E.G."/>
            <person name="Barat B."/>
            <person name="Waligurski E."/>
            <person name="Medina S."/>
            <person name="Paddock L."/>
            <person name="Mostad J."/>
        </authorList>
    </citation>
    <scope>NUCLEOTIDE SEQUENCE</scope>
    <source>
        <strain evidence="3">DFI.9.91</strain>
    </source>
</reference>
<accession>A0AAW5JPL5</accession>
<evidence type="ECO:0000313" key="2">
    <source>
        <dbReference type="EMBL" id="MCQ4769032.1"/>
    </source>
</evidence>
<dbReference type="RefSeq" id="WP_256302945.1">
    <property type="nucleotide sequence ID" value="NZ_JANFYS010000001.1"/>
</dbReference>
<dbReference type="SMART" id="SM00530">
    <property type="entry name" value="HTH_XRE"/>
    <property type="match status" value="1"/>
</dbReference>
<evidence type="ECO:0000313" key="3">
    <source>
        <dbReference type="EMBL" id="MCQ4769085.1"/>
    </source>
</evidence>
<dbReference type="EMBL" id="JANFYS010000001">
    <property type="protein sequence ID" value="MCQ4769032.1"/>
    <property type="molecule type" value="Genomic_DNA"/>
</dbReference>
<dbReference type="CDD" id="cd00093">
    <property type="entry name" value="HTH_XRE"/>
    <property type="match status" value="1"/>
</dbReference>
<organism evidence="3 4">
    <name type="scientific">Intestinimonas massiliensis</name>
    <name type="common">ex Afouda et al. 2020</name>
    <dbReference type="NCBI Taxonomy" id="1673721"/>
    <lineage>
        <taxon>Bacteria</taxon>
        <taxon>Bacillati</taxon>
        <taxon>Bacillota</taxon>
        <taxon>Clostridia</taxon>
        <taxon>Eubacteriales</taxon>
        <taxon>Intestinimonas</taxon>
    </lineage>
</organism>
<dbReference type="EMBL" id="JANFYS010000001">
    <property type="protein sequence ID" value="MCQ4769085.1"/>
    <property type="molecule type" value="Genomic_DNA"/>
</dbReference>
<dbReference type="Pfam" id="PF05339">
    <property type="entry name" value="DUF739"/>
    <property type="match status" value="1"/>
</dbReference>